<dbReference type="SMART" id="SM00880">
    <property type="entry name" value="CHAD"/>
    <property type="match status" value="1"/>
</dbReference>
<dbReference type="InterPro" id="IPR007899">
    <property type="entry name" value="CHAD_dom"/>
</dbReference>
<dbReference type="RefSeq" id="WP_281480614.1">
    <property type="nucleotide sequence ID" value="NZ_CP124543.1"/>
</dbReference>
<dbReference type="InterPro" id="IPR038186">
    <property type="entry name" value="CHAD_dom_sf"/>
</dbReference>
<name>A0AAJ6NMX0_9CYAN</name>
<sequence>MKLVTEPTIKTLGDYAYQALQKHFKKTLKWEKSVKKDEDPEALHQMRVGMRRLRTAVSRFDLALNLPKPVSDKNIGKIARRLGNLRDLDVLKETLTTRYQPYLSSKEQESLQTAFNALAKQREDTLSKVQATLKDEPYKSLKDELAEWLEKPDYQSLASLPIQQVLPDLLLPEVSSFLLHPGWLVGTQVIDSQVKIRTNWKAEKIEQQLTAKGSTIHSLRKQAKRVRYQMELFTELYGESYAAYIAEVNSMQDILGAMQDGVVLDEWLVDVFKSEIHTHLPGLATLLTEHRYKLWQQWQPLQERYLKPETKHSFHLTILHPLEPASDGEQETGNREQ</sequence>
<dbReference type="KEGG" id="hbq:QI031_15800"/>
<feature type="domain" description="CHAD" evidence="1">
    <location>
        <begin position="9"/>
        <end position="311"/>
    </location>
</feature>
<dbReference type="PANTHER" id="PTHR39339">
    <property type="entry name" value="SLR1444 PROTEIN"/>
    <property type="match status" value="1"/>
</dbReference>
<keyword evidence="3" id="KW-1185">Reference proteome</keyword>
<dbReference type="EMBL" id="CP124543">
    <property type="protein sequence ID" value="WGV23289.1"/>
    <property type="molecule type" value="Genomic_DNA"/>
</dbReference>
<evidence type="ECO:0000259" key="1">
    <source>
        <dbReference type="PROSITE" id="PS51708"/>
    </source>
</evidence>
<proteinExistence type="predicted"/>
<dbReference type="PROSITE" id="PS51708">
    <property type="entry name" value="CHAD"/>
    <property type="match status" value="1"/>
</dbReference>
<evidence type="ECO:0000313" key="3">
    <source>
        <dbReference type="Proteomes" id="UP001223520"/>
    </source>
</evidence>
<dbReference type="PANTHER" id="PTHR39339:SF1">
    <property type="entry name" value="CHAD DOMAIN-CONTAINING PROTEIN"/>
    <property type="match status" value="1"/>
</dbReference>
<dbReference type="AlphaFoldDB" id="A0AAJ6NMX0"/>
<accession>A0AAJ6NMX0</accession>
<evidence type="ECO:0000313" key="2">
    <source>
        <dbReference type="EMBL" id="WGV23289.1"/>
    </source>
</evidence>
<reference evidence="2 3" key="1">
    <citation type="journal article" date="2023" name="Limnol Oceanogr Lett">
        <title>Environmental adaptations by the intertidal Antarctic cyanobacterium Halotia branconii CENA392 as revealed using long-read genome sequencing.</title>
        <authorList>
            <person name="Dextro R.B."/>
            <person name="Delbaje E."/>
            <person name="Freitas P.N.N."/>
            <person name="Geraldes V."/>
            <person name="Pinto E."/>
            <person name="Long P.F."/>
            <person name="Fiore M.F."/>
        </authorList>
    </citation>
    <scope>NUCLEOTIDE SEQUENCE [LARGE SCALE GENOMIC DNA]</scope>
    <source>
        <strain evidence="2 3">CENA392</strain>
    </source>
</reference>
<dbReference type="Proteomes" id="UP001223520">
    <property type="component" value="Chromosome"/>
</dbReference>
<organism evidence="2 3">
    <name type="scientific">Halotia branconii CENA392</name>
    <dbReference type="NCBI Taxonomy" id="1539056"/>
    <lineage>
        <taxon>Bacteria</taxon>
        <taxon>Bacillati</taxon>
        <taxon>Cyanobacteriota</taxon>
        <taxon>Cyanophyceae</taxon>
        <taxon>Nostocales</taxon>
        <taxon>Nodulariaceae</taxon>
        <taxon>Halotia</taxon>
    </lineage>
</organism>
<gene>
    <name evidence="2" type="ORF">QI031_15800</name>
</gene>
<protein>
    <submittedName>
        <fullName evidence="2">CHAD domain-containing protein</fullName>
    </submittedName>
</protein>
<dbReference type="Pfam" id="PF05235">
    <property type="entry name" value="CHAD"/>
    <property type="match status" value="1"/>
</dbReference>
<dbReference type="Gene3D" id="1.40.20.10">
    <property type="entry name" value="CHAD domain"/>
    <property type="match status" value="1"/>
</dbReference>